<keyword evidence="2" id="KW-0472">Membrane</keyword>
<feature type="transmembrane region" description="Helical" evidence="2">
    <location>
        <begin position="12"/>
        <end position="29"/>
    </location>
</feature>
<keyword evidence="2" id="KW-1133">Transmembrane helix</keyword>
<keyword evidence="4" id="KW-1185">Reference proteome</keyword>
<dbReference type="OrthoDB" id="10582911at2759"/>
<accession>A0A1R3JTA3</accession>
<feature type="compositionally biased region" description="Polar residues" evidence="1">
    <location>
        <begin position="43"/>
        <end position="63"/>
    </location>
</feature>
<keyword evidence="2" id="KW-0812">Transmembrane</keyword>
<protein>
    <submittedName>
        <fullName evidence="3">Uncharacterized protein</fullName>
    </submittedName>
</protein>
<evidence type="ECO:0000313" key="4">
    <source>
        <dbReference type="Proteomes" id="UP000187203"/>
    </source>
</evidence>
<evidence type="ECO:0000256" key="1">
    <source>
        <dbReference type="SAM" id="MobiDB-lite"/>
    </source>
</evidence>
<organism evidence="3 4">
    <name type="scientific">Corchorus olitorius</name>
    <dbReference type="NCBI Taxonomy" id="93759"/>
    <lineage>
        <taxon>Eukaryota</taxon>
        <taxon>Viridiplantae</taxon>
        <taxon>Streptophyta</taxon>
        <taxon>Embryophyta</taxon>
        <taxon>Tracheophyta</taxon>
        <taxon>Spermatophyta</taxon>
        <taxon>Magnoliopsida</taxon>
        <taxon>eudicotyledons</taxon>
        <taxon>Gunneridae</taxon>
        <taxon>Pentapetalae</taxon>
        <taxon>rosids</taxon>
        <taxon>malvids</taxon>
        <taxon>Malvales</taxon>
        <taxon>Malvaceae</taxon>
        <taxon>Grewioideae</taxon>
        <taxon>Apeibeae</taxon>
        <taxon>Corchorus</taxon>
    </lineage>
</organism>
<name>A0A1R3JTA3_9ROSI</name>
<proteinExistence type="predicted"/>
<dbReference type="Proteomes" id="UP000187203">
    <property type="component" value="Unassembled WGS sequence"/>
</dbReference>
<feature type="region of interest" description="Disordered" evidence="1">
    <location>
        <begin position="38"/>
        <end position="63"/>
    </location>
</feature>
<evidence type="ECO:0000256" key="2">
    <source>
        <dbReference type="SAM" id="Phobius"/>
    </source>
</evidence>
<evidence type="ECO:0000313" key="3">
    <source>
        <dbReference type="EMBL" id="OMO98085.1"/>
    </source>
</evidence>
<dbReference type="EMBL" id="AWUE01015382">
    <property type="protein sequence ID" value="OMO98085.1"/>
    <property type="molecule type" value="Genomic_DNA"/>
</dbReference>
<sequence>MDQTGRPGAACFFFAKITSCLITGVICAAPNYDKWTRKKDEAASSNRPAQLESDSTLGSTINK</sequence>
<comment type="caution">
    <text evidence="3">The sequence shown here is derived from an EMBL/GenBank/DDBJ whole genome shotgun (WGS) entry which is preliminary data.</text>
</comment>
<reference evidence="4" key="1">
    <citation type="submission" date="2013-09" db="EMBL/GenBank/DDBJ databases">
        <title>Corchorus olitorius genome sequencing.</title>
        <authorList>
            <person name="Alam M."/>
            <person name="Haque M.S."/>
            <person name="Islam M.S."/>
            <person name="Emdad E.M."/>
            <person name="Islam M.M."/>
            <person name="Ahmed B."/>
            <person name="Halim A."/>
            <person name="Hossen Q.M.M."/>
            <person name="Hossain M.Z."/>
            <person name="Ahmed R."/>
            <person name="Khan M.M."/>
            <person name="Islam R."/>
            <person name="Rashid M.M."/>
            <person name="Khan S.A."/>
            <person name="Rahman M.S."/>
            <person name="Alam M."/>
            <person name="Yahiya A.S."/>
            <person name="Khan M.S."/>
            <person name="Azam M.S."/>
            <person name="Haque T."/>
            <person name="Lashkar M.Z.H."/>
            <person name="Akhand A.I."/>
            <person name="Morshed G."/>
            <person name="Roy S."/>
            <person name="Uddin K.S."/>
            <person name="Rabeya T."/>
            <person name="Hossain A.S."/>
            <person name="Chowdhury A."/>
            <person name="Snigdha A.R."/>
            <person name="Mortoza M.S."/>
            <person name="Matin S.A."/>
            <person name="Hoque S.M.E."/>
            <person name="Islam M.K."/>
            <person name="Roy D.K."/>
            <person name="Haider R."/>
            <person name="Moosa M.M."/>
            <person name="Elias S.M."/>
            <person name="Hasan A.M."/>
            <person name="Jahan S."/>
            <person name="Shafiuddin M."/>
            <person name="Mahmood N."/>
            <person name="Shommy N.S."/>
        </authorList>
    </citation>
    <scope>NUCLEOTIDE SEQUENCE [LARGE SCALE GENOMIC DNA]</scope>
    <source>
        <strain evidence="4">cv. O-4</strain>
    </source>
</reference>
<dbReference type="AlphaFoldDB" id="A0A1R3JTA3"/>
<gene>
    <name evidence="3" type="ORF">COLO4_14156</name>
</gene>